<reference evidence="4" key="1">
    <citation type="submission" date="2020-10" db="EMBL/GenBank/DDBJ databases">
        <authorList>
            <person name="Gilroy R."/>
        </authorList>
    </citation>
    <scope>NUCLEOTIDE SEQUENCE</scope>
    <source>
        <strain evidence="4">ChiW3-316</strain>
    </source>
</reference>
<comment type="caution">
    <text evidence="4">The sequence shown here is derived from an EMBL/GenBank/DDBJ whole genome shotgun (WGS) entry which is preliminary data.</text>
</comment>
<feature type="chain" id="PRO_5038822266" evidence="2">
    <location>
        <begin position="25"/>
        <end position="209"/>
    </location>
</feature>
<reference evidence="4" key="2">
    <citation type="journal article" date="2021" name="PeerJ">
        <title>Extensive microbial diversity within the chicken gut microbiome revealed by metagenomics and culture.</title>
        <authorList>
            <person name="Gilroy R."/>
            <person name="Ravi A."/>
            <person name="Getino M."/>
            <person name="Pursley I."/>
            <person name="Horton D.L."/>
            <person name="Alikhan N.F."/>
            <person name="Baker D."/>
            <person name="Gharbi K."/>
            <person name="Hall N."/>
            <person name="Watson M."/>
            <person name="Adriaenssens E.M."/>
            <person name="Foster-Nyarko E."/>
            <person name="Jarju S."/>
            <person name="Secka A."/>
            <person name="Antonio M."/>
            <person name="Oren A."/>
            <person name="Chaudhuri R.R."/>
            <person name="La Ragione R."/>
            <person name="Hildebrand F."/>
            <person name="Pallen M.J."/>
        </authorList>
    </citation>
    <scope>NUCLEOTIDE SEQUENCE</scope>
    <source>
        <strain evidence="4">ChiW3-316</strain>
    </source>
</reference>
<dbReference type="Pfam" id="PF13505">
    <property type="entry name" value="OMP_b-brl"/>
    <property type="match status" value="1"/>
</dbReference>
<dbReference type="EMBL" id="DVNC01000044">
    <property type="protein sequence ID" value="HIU53735.1"/>
    <property type="molecule type" value="Genomic_DNA"/>
</dbReference>
<dbReference type="Gene3D" id="2.40.160.20">
    <property type="match status" value="1"/>
</dbReference>
<feature type="signal peptide" evidence="2">
    <location>
        <begin position="1"/>
        <end position="24"/>
    </location>
</feature>
<organism evidence="4 5">
    <name type="scientific">Candidatus Scatocola faecipullorum</name>
    <dbReference type="NCBI Taxonomy" id="2840917"/>
    <lineage>
        <taxon>Bacteria</taxon>
        <taxon>Pseudomonadati</taxon>
        <taxon>Pseudomonadota</taxon>
        <taxon>Alphaproteobacteria</taxon>
        <taxon>Rhodospirillales</taxon>
        <taxon>Rhodospirillaceae</taxon>
        <taxon>Rhodospirillaceae incertae sedis</taxon>
        <taxon>Candidatus Scatocola</taxon>
    </lineage>
</organism>
<evidence type="ECO:0000259" key="3">
    <source>
        <dbReference type="Pfam" id="PF13505"/>
    </source>
</evidence>
<protein>
    <submittedName>
        <fullName evidence="4">Porin family protein</fullName>
    </submittedName>
</protein>
<dbReference type="Proteomes" id="UP000824107">
    <property type="component" value="Unassembled WGS sequence"/>
</dbReference>
<dbReference type="InterPro" id="IPR011250">
    <property type="entry name" value="OMP/PagP_B-barrel"/>
</dbReference>
<evidence type="ECO:0000256" key="1">
    <source>
        <dbReference type="ARBA" id="ARBA00022729"/>
    </source>
</evidence>
<feature type="domain" description="Outer membrane protein beta-barrel" evidence="3">
    <location>
        <begin position="10"/>
        <end position="209"/>
    </location>
</feature>
<evidence type="ECO:0000313" key="4">
    <source>
        <dbReference type="EMBL" id="HIU53735.1"/>
    </source>
</evidence>
<dbReference type="InterPro" id="IPR027385">
    <property type="entry name" value="Beta-barrel_OMP"/>
</dbReference>
<evidence type="ECO:0000313" key="5">
    <source>
        <dbReference type="Proteomes" id="UP000824107"/>
    </source>
</evidence>
<dbReference type="AlphaFoldDB" id="A0A9D1SB90"/>
<accession>A0A9D1SB90</accession>
<dbReference type="SUPFAM" id="SSF56925">
    <property type="entry name" value="OMPA-like"/>
    <property type="match status" value="1"/>
</dbReference>
<proteinExistence type="predicted"/>
<name>A0A9D1SB90_9PROT</name>
<evidence type="ECO:0000256" key="2">
    <source>
        <dbReference type="SAM" id="SignalP"/>
    </source>
</evidence>
<keyword evidence="1 2" id="KW-0732">Signal</keyword>
<gene>
    <name evidence="4" type="ORF">IAD20_06610</name>
</gene>
<dbReference type="PROSITE" id="PS51257">
    <property type="entry name" value="PROKAR_LIPOPROTEIN"/>
    <property type="match status" value="1"/>
</dbReference>
<sequence length="209" mass="23236">MSNKLLLAASVFAISLSLANAASASCDGPYLAVRGGVTNHSLGDKDENVATDKKLDVDDNAMMFSGAIGYRWGYFRVEAEYVYREDTDDSNIKVTPGIHSVFVTQRSAEFSSESYMANVYWDLSPYTMFTPYISGGLGITRLEYTFKNTGLPNVEYKEDNFTWSVGAGLSAQVTTRFNIDVGYRYYDMGELADGDIHNHEVYGGLRYVF</sequence>